<name>A0ACB7ISF9_PLECO</name>
<keyword evidence="2" id="KW-1185">Reference proteome</keyword>
<gene>
    <name evidence="1" type="ORF">CCMSSC00406_0003879</name>
</gene>
<sequence length="496" mass="54351">MAPILAGLGVALCFAGIYLYWYRKNAVKEHRVVLPSGVRGTRRFFGLFPSISYVRESNRSNTWTIEPRDDLENSSHSHGHTRLPSSPSNEVVVTKKPRSRFLEALKAAIPTPWKRKPVTVQSIPARKGFRIDDIDRRTSTTPSRPSIAMTLDDEHAPGEHPWKYLPQPQASSNGSRSGAENLFPGDDPGDDSDDDGENTEHEEEHTSLLSASSRMGHNIMLISRNGEDFTLESGDSQQGSRQHHGPSLNIVPPSPAMARPDPSKQPMNRPVLPPVPSYPAPQPSSTPRPIHRAALSPLQEATTLSPPPSIRPSPSNHSLASHHLDQVSQHTGAHSLSPPYTPRIQGGSLRRTEHVRRPSFETEAEDGAVLRPSAERVGWAMNNSLSSPHLPLPLHPPQSVRRTPSPDHRRILSAEDASHNHPYALSIPGPSAHLRSLSSDHIARPSTTDPDMLFPGSVRAAGYTPWISNLSNNASTESMYSQGSFPLPPGVTRWGE</sequence>
<reference evidence="1 2" key="1">
    <citation type="journal article" date="2021" name="Appl. Environ. Microbiol.">
        <title>Genetic linkage and physical mapping for an oyster mushroom Pleurotus cornucopiae and QTL analysis for the trait cap color.</title>
        <authorList>
            <person name="Zhang Y."/>
            <person name="Gao W."/>
            <person name="Sonnenberg A."/>
            <person name="Chen Q."/>
            <person name="Zhang J."/>
            <person name="Huang C."/>
        </authorList>
    </citation>
    <scope>NUCLEOTIDE SEQUENCE [LARGE SCALE GENOMIC DNA]</scope>
    <source>
        <strain evidence="1">CCMSSC00406</strain>
    </source>
</reference>
<evidence type="ECO:0000313" key="2">
    <source>
        <dbReference type="Proteomes" id="UP000824881"/>
    </source>
</evidence>
<evidence type="ECO:0000313" key="1">
    <source>
        <dbReference type="EMBL" id="KAG9220423.1"/>
    </source>
</evidence>
<dbReference type="Proteomes" id="UP000824881">
    <property type="component" value="Unassembled WGS sequence"/>
</dbReference>
<protein>
    <submittedName>
        <fullName evidence="1">Uncharacterized protein</fullName>
    </submittedName>
</protein>
<accession>A0ACB7ISF9</accession>
<organism evidence="1 2">
    <name type="scientific">Pleurotus cornucopiae</name>
    <name type="common">Cornucopia mushroom</name>
    <dbReference type="NCBI Taxonomy" id="5321"/>
    <lineage>
        <taxon>Eukaryota</taxon>
        <taxon>Fungi</taxon>
        <taxon>Dikarya</taxon>
        <taxon>Basidiomycota</taxon>
        <taxon>Agaricomycotina</taxon>
        <taxon>Agaricomycetes</taxon>
        <taxon>Agaricomycetidae</taxon>
        <taxon>Agaricales</taxon>
        <taxon>Pleurotineae</taxon>
        <taxon>Pleurotaceae</taxon>
        <taxon>Pleurotus</taxon>
    </lineage>
</organism>
<dbReference type="EMBL" id="WQMT02000007">
    <property type="protein sequence ID" value="KAG9220423.1"/>
    <property type="molecule type" value="Genomic_DNA"/>
</dbReference>
<proteinExistence type="predicted"/>
<comment type="caution">
    <text evidence="1">The sequence shown here is derived from an EMBL/GenBank/DDBJ whole genome shotgun (WGS) entry which is preliminary data.</text>
</comment>